<feature type="domain" description="Secretion system C-terminal sorting" evidence="2">
    <location>
        <begin position="795"/>
        <end position="861"/>
    </location>
</feature>
<dbReference type="InterPro" id="IPR028994">
    <property type="entry name" value="Integrin_alpha_N"/>
</dbReference>
<dbReference type="SUPFAM" id="SSF69318">
    <property type="entry name" value="Integrin alpha N-terminal domain"/>
    <property type="match status" value="1"/>
</dbReference>
<sequence>MKTKYSCSKLSFWGFFILIILSNKSFGQLQDVDFQIGIFDPPIMKANFRAVPADYNNDNYADISVKTSGGYWLIDYADPNTPNNGFGSWDKIYAEYGGDDAIPVPGDYDGDGLTDLAVKTDSGLWLIDLANNGLGGWDLNLNSTIYGGTDSHPVPGYYNNDSIMDMAVKTDDGFWKIDFADPTATNNGFGSWDLIFSQYGGPDAHPVPGDYNGDGLTDLSVKTDNGGWLIDYAVPNAPNNGFGGWETVVQTTWLADAVPVPGDYNGDGLTDIAVKVDEKWNIDYANLSLPNNGFGDFIDVYNQYGDADAYPITADYDGDGASDLSIKSTETGRWLIDKSTSGFGGWDCESILGDHTDYHYLLGSTLPYYYGDLLKFQKVKDAYIDFLVSPTIMFSPNNYAKIYAYLELAKQKSLKVLLTGHNIASYKDPDGLPDYKQELLNRFKYNLPTGLDAAVMGFFLGDEPGFTSYNNVNKWTTFFKSNFQEKPLYYNLFPRYWGAPQNDAEYEDYLNMYINDNETNFVSYDHYPLKNDEPFRTDFFYNMKAFKDKIGPLRPFWFVVQSHNGIYGNFTTLPYEPKLKFITSSAIAYGAKGLLYWSYMNGIEEYSSTYSSVQKVNKYLKEIVGPIIMTSDYITTLHKSDTYMNQGRPFGIDELVDSNSTGIIKTVSNNNVLLGLFSKVGINSMEYYVWVMNKDLNSTASSIVLSIEGNNYRAYISPRIDTYTSGNNLFSTLPQQYNASSNTTTITIPELTPGEGVMIRLTPRTSHPIDPFDPILSRKDNPLRVSINDKKTVKVYPNPARDVINIKADEDIISISIYSSSGQKVLKIEKGVKTINLKSIPAGVYHLKIETKNGIINEKFIKK</sequence>
<dbReference type="InterPro" id="IPR017853">
    <property type="entry name" value="GH"/>
</dbReference>
<comment type="caution">
    <text evidence="3">The sequence shown here is derived from an EMBL/GenBank/DDBJ whole genome shotgun (WGS) entry which is preliminary data.</text>
</comment>
<keyword evidence="1" id="KW-0732">Signal</keyword>
<dbReference type="EMBL" id="PGFD01000001">
    <property type="protein sequence ID" value="PJJ68128.1"/>
    <property type="molecule type" value="Genomic_DNA"/>
</dbReference>
<dbReference type="Pfam" id="PF18962">
    <property type="entry name" value="Por_Secre_tail"/>
    <property type="match status" value="1"/>
</dbReference>
<accession>A0A2M9CBA5</accession>
<dbReference type="NCBIfam" id="TIGR04183">
    <property type="entry name" value="Por_Secre_tail"/>
    <property type="match status" value="1"/>
</dbReference>
<dbReference type="OrthoDB" id="9772095at2"/>
<dbReference type="Gene3D" id="3.20.20.80">
    <property type="entry name" value="Glycosidases"/>
    <property type="match status" value="1"/>
</dbReference>
<dbReference type="AlphaFoldDB" id="A0A2M9CBA5"/>
<reference evidence="3 4" key="1">
    <citation type="submission" date="2017-11" db="EMBL/GenBank/DDBJ databases">
        <title>Genomic Encyclopedia of Archaeal and Bacterial Type Strains, Phase II (KMG-II): From Individual Species to Whole Genera.</title>
        <authorList>
            <person name="Goeker M."/>
        </authorList>
    </citation>
    <scope>NUCLEOTIDE SEQUENCE [LARGE SCALE GENOMIC DNA]</scope>
    <source>
        <strain evidence="3 4">DSM 27617</strain>
    </source>
</reference>
<dbReference type="RefSeq" id="WP_100376772.1">
    <property type="nucleotide sequence ID" value="NZ_PGFD01000001.1"/>
</dbReference>
<dbReference type="PANTHER" id="PTHR39431">
    <property type="entry name" value="FRPA/C-RELATED PROTEIN"/>
    <property type="match status" value="1"/>
</dbReference>
<keyword evidence="4" id="KW-1185">Reference proteome</keyword>
<dbReference type="Proteomes" id="UP000228740">
    <property type="component" value="Unassembled WGS sequence"/>
</dbReference>
<dbReference type="Gene3D" id="2.40.128.340">
    <property type="match status" value="1"/>
</dbReference>
<protein>
    <submittedName>
        <fullName evidence="3">Putative secreted protein (Por secretion system target)</fullName>
    </submittedName>
</protein>
<evidence type="ECO:0000256" key="1">
    <source>
        <dbReference type="ARBA" id="ARBA00022729"/>
    </source>
</evidence>
<organism evidence="3 4">
    <name type="scientific">Chryseobacterium geocarposphaerae</name>
    <dbReference type="NCBI Taxonomy" id="1416776"/>
    <lineage>
        <taxon>Bacteria</taxon>
        <taxon>Pseudomonadati</taxon>
        <taxon>Bacteroidota</taxon>
        <taxon>Flavobacteriia</taxon>
        <taxon>Flavobacteriales</taxon>
        <taxon>Weeksellaceae</taxon>
        <taxon>Chryseobacterium group</taxon>
        <taxon>Chryseobacterium</taxon>
    </lineage>
</organism>
<name>A0A2M9CBA5_9FLAO</name>
<gene>
    <name evidence="3" type="ORF">CLV73_2153</name>
</gene>
<evidence type="ECO:0000313" key="3">
    <source>
        <dbReference type="EMBL" id="PJJ68128.1"/>
    </source>
</evidence>
<evidence type="ECO:0000259" key="2">
    <source>
        <dbReference type="Pfam" id="PF18962"/>
    </source>
</evidence>
<dbReference type="InterPro" id="IPR026444">
    <property type="entry name" value="Secre_tail"/>
</dbReference>
<dbReference type="PANTHER" id="PTHR39431:SF1">
    <property type="entry name" value="FRPA_C-RELATED PROTEIN"/>
    <property type="match status" value="1"/>
</dbReference>
<proteinExistence type="predicted"/>
<dbReference type="SUPFAM" id="SSF51445">
    <property type="entry name" value="(Trans)glycosidases"/>
    <property type="match status" value="1"/>
</dbReference>
<evidence type="ECO:0000313" key="4">
    <source>
        <dbReference type="Proteomes" id="UP000228740"/>
    </source>
</evidence>